<comment type="caution">
    <text evidence="10">The sequence shown here is derived from an EMBL/GenBank/DDBJ whole genome shotgun (WGS) entry which is preliminary data.</text>
</comment>
<evidence type="ECO:0000259" key="9">
    <source>
        <dbReference type="Pfam" id="PF13567"/>
    </source>
</evidence>
<comment type="subcellular location">
    <subcellularLocation>
        <location evidence="1">Cell membrane</location>
        <topology evidence="1">Multi-pass membrane protein</topology>
    </subcellularLocation>
</comment>
<feature type="transmembrane region" description="Helical" evidence="7">
    <location>
        <begin position="305"/>
        <end position="321"/>
    </location>
</feature>
<dbReference type="PANTHER" id="PTHR30619:SF1">
    <property type="entry name" value="RECOMBINATION PROTEIN 2"/>
    <property type="match status" value="1"/>
</dbReference>
<evidence type="ECO:0000256" key="6">
    <source>
        <dbReference type="SAM" id="MobiDB-lite"/>
    </source>
</evidence>
<feature type="transmembrane region" description="Helical" evidence="7">
    <location>
        <begin position="265"/>
        <end position="293"/>
    </location>
</feature>
<keyword evidence="5 7" id="KW-0472">Membrane</keyword>
<keyword evidence="3 7" id="KW-0812">Transmembrane</keyword>
<name>A0ABV6JXD7_9PROT</name>
<feature type="region of interest" description="Disordered" evidence="6">
    <location>
        <begin position="704"/>
        <end position="728"/>
    </location>
</feature>
<evidence type="ECO:0000256" key="5">
    <source>
        <dbReference type="ARBA" id="ARBA00023136"/>
    </source>
</evidence>
<dbReference type="InterPro" id="IPR004477">
    <property type="entry name" value="ComEC_N"/>
</dbReference>
<dbReference type="Proteomes" id="UP001589865">
    <property type="component" value="Unassembled WGS sequence"/>
</dbReference>
<dbReference type="Pfam" id="PF03772">
    <property type="entry name" value="Competence"/>
    <property type="match status" value="1"/>
</dbReference>
<evidence type="ECO:0000256" key="1">
    <source>
        <dbReference type="ARBA" id="ARBA00004651"/>
    </source>
</evidence>
<evidence type="ECO:0000313" key="10">
    <source>
        <dbReference type="EMBL" id="MFC0410391.1"/>
    </source>
</evidence>
<evidence type="ECO:0000256" key="3">
    <source>
        <dbReference type="ARBA" id="ARBA00022692"/>
    </source>
</evidence>
<dbReference type="InterPro" id="IPR052159">
    <property type="entry name" value="Competence_DNA_uptake"/>
</dbReference>
<feature type="domain" description="ComEC/Rec2-related protein" evidence="8">
    <location>
        <begin position="244"/>
        <end position="526"/>
    </location>
</feature>
<reference evidence="10 11" key="1">
    <citation type="submission" date="2024-09" db="EMBL/GenBank/DDBJ databases">
        <authorList>
            <person name="Sun Q."/>
            <person name="Mori K."/>
        </authorList>
    </citation>
    <scope>NUCLEOTIDE SEQUENCE [LARGE SCALE GENOMIC DNA]</scope>
    <source>
        <strain evidence="10 11">TBRC 5777</strain>
    </source>
</reference>
<feature type="transmembrane region" description="Helical" evidence="7">
    <location>
        <begin position="375"/>
        <end position="395"/>
    </location>
</feature>
<feature type="transmembrane region" description="Helical" evidence="7">
    <location>
        <begin position="80"/>
        <end position="101"/>
    </location>
</feature>
<evidence type="ECO:0000313" key="11">
    <source>
        <dbReference type="Proteomes" id="UP001589865"/>
    </source>
</evidence>
<evidence type="ECO:0000256" key="7">
    <source>
        <dbReference type="SAM" id="Phobius"/>
    </source>
</evidence>
<sequence length="728" mass="75991">MSLAILPAEAPGLRSRFRDAAIGAAAAEWVRLPPWLAVSLGGGVLFYFALRVEPSAVWLWLPAPFLLLSLGLWARGSAWALPAAIPTAAAIGFSAALWSTVAAPPMPDLPRQATVVTGRVAAVDLLPGARRLRLEEPRLGGGNPLERDLRLRLRADDAALVEVGSLVRVRALLRPPSGPAAPGAWDFQRDAFFDGLAGSGTALGPVEVLEHGQGGSFAGLRSLLERRVMAVLGQGGTGSVASAMLTGSQSPIPRDAVAAMRDSGLAHLLSVSGLHIVIVMGLGMTVVRTLVALVPPLATRFNSKAVAAVAGLILGAAYTVLTGSQVPMLRSLATAALATLAIVLGRRVLSLRSLALAAAAVLLWSPVAVTGPSFQMSFAAVLALIAGWEVLHPLIERLRGEGELWRRGLMAILGLVLTSLLAGLATTPFGLHHFGRLQLYGVLANAVAVPITSVLVMPAGMLAVLLMPFGVEALALVPMGWGTELVLWTARTVAALPGSTATATPIPAWGLLVFSLGFCWLCLWQTRLRLLGLPLILLGLGAGEFARPPDLLVSSDARLIAFRSLAGVLAQQSGRNDFVESGWLRGWGEAELAAFPVSGTVGEGSARCSADACLLQPSEGSTTAALLRSPLSGRKGAGAEVRASHCDDADILISAEPIRGRCAPASRASATVDRFSVWRDGPHAIWLEGGAVRVVSDRAWRGNRPWVPPPPVPRAREPMAKTDEGGAQ</sequence>
<dbReference type="RefSeq" id="WP_377046143.1">
    <property type="nucleotide sequence ID" value="NZ_JBHLUN010000015.1"/>
</dbReference>
<feature type="transmembrane region" description="Helical" evidence="7">
    <location>
        <begin position="407"/>
        <end position="431"/>
    </location>
</feature>
<evidence type="ECO:0000256" key="4">
    <source>
        <dbReference type="ARBA" id="ARBA00022989"/>
    </source>
</evidence>
<feature type="transmembrane region" description="Helical" evidence="7">
    <location>
        <begin position="57"/>
        <end position="74"/>
    </location>
</feature>
<evidence type="ECO:0000259" key="8">
    <source>
        <dbReference type="Pfam" id="PF03772"/>
    </source>
</evidence>
<gene>
    <name evidence="10" type="ORF">ACFFGY_19230</name>
</gene>
<feature type="domain" description="DUF4131" evidence="9">
    <location>
        <begin position="56"/>
        <end position="204"/>
    </location>
</feature>
<keyword evidence="2" id="KW-1003">Cell membrane</keyword>
<protein>
    <submittedName>
        <fullName evidence="10">ComEC/Rec2 family competence protein</fullName>
    </submittedName>
</protein>
<accession>A0ABV6JXD7</accession>
<feature type="compositionally biased region" description="Basic and acidic residues" evidence="6">
    <location>
        <begin position="714"/>
        <end position="728"/>
    </location>
</feature>
<dbReference type="EMBL" id="JBHLUN010000015">
    <property type="protein sequence ID" value="MFC0410391.1"/>
    <property type="molecule type" value="Genomic_DNA"/>
</dbReference>
<organism evidence="10 11">
    <name type="scientific">Roseomonas elaeocarpi</name>
    <dbReference type="NCBI Taxonomy" id="907779"/>
    <lineage>
        <taxon>Bacteria</taxon>
        <taxon>Pseudomonadati</taxon>
        <taxon>Pseudomonadota</taxon>
        <taxon>Alphaproteobacteria</taxon>
        <taxon>Acetobacterales</taxon>
        <taxon>Roseomonadaceae</taxon>
        <taxon>Roseomonas</taxon>
    </lineage>
</organism>
<evidence type="ECO:0000256" key="2">
    <source>
        <dbReference type="ARBA" id="ARBA00022475"/>
    </source>
</evidence>
<dbReference type="InterPro" id="IPR025405">
    <property type="entry name" value="DUF4131"/>
</dbReference>
<dbReference type="Pfam" id="PF13567">
    <property type="entry name" value="DUF4131"/>
    <property type="match status" value="1"/>
</dbReference>
<feature type="transmembrane region" description="Helical" evidence="7">
    <location>
        <begin position="506"/>
        <end position="524"/>
    </location>
</feature>
<feature type="transmembrane region" description="Helical" evidence="7">
    <location>
        <begin position="32"/>
        <end position="50"/>
    </location>
</feature>
<keyword evidence="4 7" id="KW-1133">Transmembrane helix</keyword>
<dbReference type="NCBIfam" id="TIGR00360">
    <property type="entry name" value="ComEC_N-term"/>
    <property type="match status" value="1"/>
</dbReference>
<keyword evidence="11" id="KW-1185">Reference proteome</keyword>
<dbReference type="PANTHER" id="PTHR30619">
    <property type="entry name" value="DNA INTERNALIZATION/COMPETENCE PROTEIN COMEC/REC2"/>
    <property type="match status" value="1"/>
</dbReference>
<proteinExistence type="predicted"/>
<feature type="transmembrane region" description="Helical" evidence="7">
    <location>
        <begin position="351"/>
        <end position="369"/>
    </location>
</feature>